<gene>
    <name evidence="1" type="ORF">BaRGS_00019809</name>
</gene>
<evidence type="ECO:0000313" key="2">
    <source>
        <dbReference type="Proteomes" id="UP001519460"/>
    </source>
</evidence>
<dbReference type="EMBL" id="JACVVK020000144">
    <property type="protein sequence ID" value="KAK7489005.1"/>
    <property type="molecule type" value="Genomic_DNA"/>
</dbReference>
<protein>
    <submittedName>
        <fullName evidence="1">Uncharacterized protein</fullName>
    </submittedName>
</protein>
<organism evidence="1 2">
    <name type="scientific">Batillaria attramentaria</name>
    <dbReference type="NCBI Taxonomy" id="370345"/>
    <lineage>
        <taxon>Eukaryota</taxon>
        <taxon>Metazoa</taxon>
        <taxon>Spiralia</taxon>
        <taxon>Lophotrochozoa</taxon>
        <taxon>Mollusca</taxon>
        <taxon>Gastropoda</taxon>
        <taxon>Caenogastropoda</taxon>
        <taxon>Sorbeoconcha</taxon>
        <taxon>Cerithioidea</taxon>
        <taxon>Batillariidae</taxon>
        <taxon>Batillaria</taxon>
    </lineage>
</organism>
<dbReference type="Proteomes" id="UP001519460">
    <property type="component" value="Unassembled WGS sequence"/>
</dbReference>
<comment type="caution">
    <text evidence="1">The sequence shown here is derived from an EMBL/GenBank/DDBJ whole genome shotgun (WGS) entry which is preliminary data.</text>
</comment>
<feature type="non-terminal residue" evidence="1">
    <location>
        <position position="75"/>
    </location>
</feature>
<accession>A0ABD0KPN4</accession>
<evidence type="ECO:0000313" key="1">
    <source>
        <dbReference type="EMBL" id="KAK7489005.1"/>
    </source>
</evidence>
<name>A0ABD0KPN4_9CAEN</name>
<proteinExistence type="predicted"/>
<dbReference type="AlphaFoldDB" id="A0ABD0KPN4"/>
<keyword evidence="2" id="KW-1185">Reference proteome</keyword>
<reference evidence="1 2" key="1">
    <citation type="journal article" date="2023" name="Sci. Data">
        <title>Genome assembly of the Korean intertidal mud-creeper Batillaria attramentaria.</title>
        <authorList>
            <person name="Patra A.K."/>
            <person name="Ho P.T."/>
            <person name="Jun S."/>
            <person name="Lee S.J."/>
            <person name="Kim Y."/>
            <person name="Won Y.J."/>
        </authorList>
    </citation>
    <scope>NUCLEOTIDE SEQUENCE [LARGE SCALE GENOMIC DNA]</scope>
    <source>
        <strain evidence="1">Wonlab-2016</strain>
    </source>
</reference>
<sequence length="75" mass="8421">MVQLELETILSAWTSCTQEVRCDFRVQFARDFHRHLCSRSRHNFAAKVRDGENGSSSVCGVCPDVDSSITCRGTL</sequence>